<proteinExistence type="predicted"/>
<keyword evidence="2" id="KW-1185">Reference proteome</keyword>
<evidence type="ECO:0000313" key="2">
    <source>
        <dbReference type="Proteomes" id="UP000318878"/>
    </source>
</evidence>
<sequence length="91" mass="10742">MTEHQDNQRLRTMKQCLLLCSVAQCFHSGFTVQELVDRFQQKVGYIHYRTAMRYANNLEMCGLIEEVEGKPNKRGKASRRFKWAGWPEPLH</sequence>
<protein>
    <recommendedName>
        <fullName evidence="3">Ferric uptake regulator family protein</fullName>
    </recommendedName>
</protein>
<comment type="caution">
    <text evidence="1">The sequence shown here is derived from an EMBL/GenBank/DDBJ whole genome shotgun (WGS) entry which is preliminary data.</text>
</comment>
<gene>
    <name evidence="1" type="ORF">Enr8_42090</name>
</gene>
<dbReference type="OrthoDB" id="9966431at2"/>
<dbReference type="EMBL" id="SJPF01000005">
    <property type="protein sequence ID" value="TWT30686.1"/>
    <property type="molecule type" value="Genomic_DNA"/>
</dbReference>
<reference evidence="1 2" key="1">
    <citation type="submission" date="2019-02" db="EMBL/GenBank/DDBJ databases">
        <title>Deep-cultivation of Planctomycetes and their phenomic and genomic characterization uncovers novel biology.</title>
        <authorList>
            <person name="Wiegand S."/>
            <person name="Jogler M."/>
            <person name="Boedeker C."/>
            <person name="Pinto D."/>
            <person name="Vollmers J."/>
            <person name="Rivas-Marin E."/>
            <person name="Kohn T."/>
            <person name="Peeters S.H."/>
            <person name="Heuer A."/>
            <person name="Rast P."/>
            <person name="Oberbeckmann S."/>
            <person name="Bunk B."/>
            <person name="Jeske O."/>
            <person name="Meyerdierks A."/>
            <person name="Storesund J.E."/>
            <person name="Kallscheuer N."/>
            <person name="Luecker S."/>
            <person name="Lage O.M."/>
            <person name="Pohl T."/>
            <person name="Merkel B.J."/>
            <person name="Hornburger P."/>
            <person name="Mueller R.-W."/>
            <person name="Bruemmer F."/>
            <person name="Labrenz M."/>
            <person name="Spormann A.M."/>
            <person name="Op Den Camp H."/>
            <person name="Overmann J."/>
            <person name="Amann R."/>
            <person name="Jetten M.S.M."/>
            <person name="Mascher T."/>
            <person name="Medema M.H."/>
            <person name="Devos D.P."/>
            <person name="Kaster A.-K."/>
            <person name="Ovreas L."/>
            <person name="Rohde M."/>
            <person name="Galperin M.Y."/>
            <person name="Jogler C."/>
        </authorList>
    </citation>
    <scope>NUCLEOTIDE SEQUENCE [LARGE SCALE GENOMIC DNA]</scope>
    <source>
        <strain evidence="1 2">Enr8</strain>
    </source>
</reference>
<name>A0A5C5UWE8_9BACT</name>
<evidence type="ECO:0008006" key="3">
    <source>
        <dbReference type="Google" id="ProtNLM"/>
    </source>
</evidence>
<organism evidence="1 2">
    <name type="scientific">Blastopirellula retiformator</name>
    <dbReference type="NCBI Taxonomy" id="2527970"/>
    <lineage>
        <taxon>Bacteria</taxon>
        <taxon>Pseudomonadati</taxon>
        <taxon>Planctomycetota</taxon>
        <taxon>Planctomycetia</taxon>
        <taxon>Pirellulales</taxon>
        <taxon>Pirellulaceae</taxon>
        <taxon>Blastopirellula</taxon>
    </lineage>
</organism>
<dbReference type="Proteomes" id="UP000318878">
    <property type="component" value="Unassembled WGS sequence"/>
</dbReference>
<dbReference type="RefSeq" id="WP_146435337.1">
    <property type="nucleotide sequence ID" value="NZ_SJPF01000005.1"/>
</dbReference>
<evidence type="ECO:0000313" key="1">
    <source>
        <dbReference type="EMBL" id="TWT30686.1"/>
    </source>
</evidence>
<accession>A0A5C5UWE8</accession>
<dbReference type="AlphaFoldDB" id="A0A5C5UWE8"/>